<reference evidence="2" key="1">
    <citation type="journal article" date="2019" name="Beilstein J. Org. Chem.">
        <title>Nanangenines: drimane sesquiterpenoids as the dominant metabolite cohort of a novel Australian fungus, Aspergillus nanangensis.</title>
        <authorList>
            <person name="Lacey H.J."/>
            <person name="Gilchrist C.L.M."/>
            <person name="Crombie A."/>
            <person name="Kalaitzis J.A."/>
            <person name="Vuong D."/>
            <person name="Rutledge P.J."/>
            <person name="Turner P."/>
            <person name="Pitt J.I."/>
            <person name="Lacey E."/>
            <person name="Chooi Y.H."/>
            <person name="Piggott A.M."/>
        </authorList>
    </citation>
    <scope>NUCLEOTIDE SEQUENCE</scope>
    <source>
        <strain evidence="2">MST-FP2251</strain>
    </source>
</reference>
<feature type="domain" description="SnoaL-like" evidence="1">
    <location>
        <begin position="225"/>
        <end position="331"/>
    </location>
</feature>
<dbReference type="AlphaFoldDB" id="A0AAD4CKL6"/>
<evidence type="ECO:0000259" key="1">
    <source>
        <dbReference type="Pfam" id="PF12680"/>
    </source>
</evidence>
<dbReference type="PANTHER" id="PTHR38436:SF3">
    <property type="entry name" value="CARBOXYMETHYLENEBUTENOLIDASE-RELATED"/>
    <property type="match status" value="1"/>
</dbReference>
<evidence type="ECO:0000313" key="3">
    <source>
        <dbReference type="Proteomes" id="UP001194746"/>
    </source>
</evidence>
<dbReference type="Proteomes" id="UP001194746">
    <property type="component" value="Unassembled WGS sequence"/>
</dbReference>
<comment type="caution">
    <text evidence="2">The sequence shown here is derived from an EMBL/GenBank/DDBJ whole genome shotgun (WGS) entry which is preliminary data.</text>
</comment>
<dbReference type="GO" id="GO:0030638">
    <property type="term" value="P:polyketide metabolic process"/>
    <property type="evidence" value="ECO:0007669"/>
    <property type="project" value="InterPro"/>
</dbReference>
<dbReference type="InterPro" id="IPR037401">
    <property type="entry name" value="SnoaL-like"/>
</dbReference>
<dbReference type="InterPro" id="IPR032710">
    <property type="entry name" value="NTF2-like_dom_sf"/>
</dbReference>
<dbReference type="PANTHER" id="PTHR38436">
    <property type="entry name" value="POLYKETIDE CYCLASE SNOAL-LIKE DOMAIN"/>
    <property type="match status" value="1"/>
</dbReference>
<dbReference type="InterPro" id="IPR009959">
    <property type="entry name" value="Cyclase_SnoaL-like"/>
</dbReference>
<dbReference type="Pfam" id="PF12680">
    <property type="entry name" value="SnoaL_2"/>
    <property type="match status" value="1"/>
</dbReference>
<organism evidence="2 3">
    <name type="scientific">Aspergillus nanangensis</name>
    <dbReference type="NCBI Taxonomy" id="2582783"/>
    <lineage>
        <taxon>Eukaryota</taxon>
        <taxon>Fungi</taxon>
        <taxon>Dikarya</taxon>
        <taxon>Ascomycota</taxon>
        <taxon>Pezizomycotina</taxon>
        <taxon>Eurotiomycetes</taxon>
        <taxon>Eurotiomycetidae</taxon>
        <taxon>Eurotiales</taxon>
        <taxon>Aspergillaceae</taxon>
        <taxon>Aspergillus</taxon>
        <taxon>Aspergillus subgen. Circumdati</taxon>
    </lineage>
</organism>
<name>A0AAD4CKL6_ASPNN</name>
<keyword evidence="3" id="KW-1185">Reference proteome</keyword>
<dbReference type="EMBL" id="VCAU01000049">
    <property type="protein sequence ID" value="KAF9888259.1"/>
    <property type="molecule type" value="Genomic_DNA"/>
</dbReference>
<gene>
    <name evidence="2" type="ORF">FE257_008828</name>
</gene>
<dbReference type="SUPFAM" id="SSF54427">
    <property type="entry name" value="NTF2-like"/>
    <property type="match status" value="1"/>
</dbReference>
<proteinExistence type="predicted"/>
<evidence type="ECO:0000313" key="2">
    <source>
        <dbReference type="EMBL" id="KAF9888259.1"/>
    </source>
</evidence>
<protein>
    <recommendedName>
        <fullName evidence="1">SnoaL-like domain-containing protein</fullName>
    </recommendedName>
</protein>
<accession>A0AAD4CKL6</accession>
<reference evidence="2" key="2">
    <citation type="submission" date="2020-02" db="EMBL/GenBank/DDBJ databases">
        <authorList>
            <person name="Gilchrist C.L.M."/>
            <person name="Chooi Y.-H."/>
        </authorList>
    </citation>
    <scope>NUCLEOTIDE SEQUENCE</scope>
    <source>
        <strain evidence="2">MST-FP2251</strain>
    </source>
</reference>
<sequence length="406" mass="44850">MGFSIDVPPQPLPVPTVNELEPGFSILPPLSRRGTGPGMIVLVPDSAPHAININEGVPAPALKWAEESYTVVEIRESALHRADLLDRAIQELAQHEKCTPKDVVGLVAYGPQLWEKAASSASIVKITAAAVYATAESGAATIASIPMVQHLAGAAPGKLQRTSELFQYNYEDIKTSTFAVPNSPEFSYGTEAVTHTRNLTFLKKHMNAPSFDLEALWDEHTYFEFENRSVEHTMSTMVQEPYVNHIPTITGGIGRDHLTDFYRHHFIFNNPQDTKMELISRTVGVDRVVDEFIMTMTHDSEVDWLLPKIPPTGRKLEIPLTAVVNVRGDRLYHEHISWDQATVLVQLGVMPKYLSFPYTLPDGKGPAPGKSFEMLVPTAGVETVNKMRDKNSVASNALFEGGIREV</sequence>
<dbReference type="Gene3D" id="3.10.450.50">
    <property type="match status" value="1"/>
</dbReference>